<dbReference type="AlphaFoldDB" id="A0AB36FS11"/>
<proteinExistence type="predicted"/>
<protein>
    <recommendedName>
        <fullName evidence="3">ASCH domain-containing protein</fullName>
    </recommendedName>
</protein>
<evidence type="ECO:0008006" key="3">
    <source>
        <dbReference type="Google" id="ProtNLM"/>
    </source>
</evidence>
<gene>
    <name evidence="1" type="ORF">BFV95_4535</name>
</gene>
<name>A0AB36FS11_ALTMA</name>
<keyword evidence="2" id="KW-1185">Reference proteome</keyword>
<dbReference type="EMBL" id="MIPY01000058">
    <property type="protein sequence ID" value="OES24776.1"/>
    <property type="molecule type" value="Genomic_DNA"/>
</dbReference>
<accession>A0AB36FS11</accession>
<organism evidence="1 2">
    <name type="scientific">Alteromonas macleodii</name>
    <name type="common">Pseudoalteromonas macleodii</name>
    <dbReference type="NCBI Taxonomy" id="28108"/>
    <lineage>
        <taxon>Bacteria</taxon>
        <taxon>Pseudomonadati</taxon>
        <taxon>Pseudomonadota</taxon>
        <taxon>Gammaproteobacteria</taxon>
        <taxon>Alteromonadales</taxon>
        <taxon>Alteromonadaceae</taxon>
        <taxon>Alteromonas/Salinimonas group</taxon>
        <taxon>Alteromonas</taxon>
    </lineage>
</organism>
<evidence type="ECO:0000313" key="1">
    <source>
        <dbReference type="EMBL" id="OES24776.1"/>
    </source>
</evidence>
<evidence type="ECO:0000313" key="2">
    <source>
        <dbReference type="Proteomes" id="UP000095392"/>
    </source>
</evidence>
<sequence length="104" mass="12270">MVVKILHLTLLKKWFDDIYAGVKKEEYRTIKPYWERRLIGKTYTHILFRNGYQKNARQFLIELKSVRQGPGRVEWGAPANENLFVLSLGEIVKAQQPHSRNDSK</sequence>
<reference evidence="1 2" key="1">
    <citation type="submission" date="2016-09" db="EMBL/GenBank/DDBJ databases">
        <title>Draft Genome Sequence of four Alteromonas macleodii strains isolated from copper coupons and grown long-term at elevated copper levels.</title>
        <authorList>
            <person name="Cusick K."/>
            <person name="Dale J."/>
            <person name="Little B."/>
            <person name="Biffinger J."/>
        </authorList>
    </citation>
    <scope>NUCLEOTIDE SEQUENCE [LARGE SCALE GENOMIC DNA]</scope>
    <source>
        <strain evidence="1 2">KCP01</strain>
    </source>
</reference>
<comment type="caution">
    <text evidence="1">The sequence shown here is derived from an EMBL/GenBank/DDBJ whole genome shotgun (WGS) entry which is preliminary data.</text>
</comment>
<dbReference type="Proteomes" id="UP000095392">
    <property type="component" value="Unassembled WGS sequence"/>
</dbReference>